<reference evidence="6" key="1">
    <citation type="submission" date="2016-06" db="UniProtKB">
        <authorList>
            <consortium name="WormBaseParasite"/>
        </authorList>
    </citation>
    <scope>IDENTIFICATION</scope>
</reference>
<gene>
    <name evidence="4" type="ORF">SBAD_LOCUS8397</name>
</gene>
<keyword evidence="2" id="KW-0472">Membrane</keyword>
<evidence type="ECO:0000256" key="1">
    <source>
        <dbReference type="ARBA" id="ARBA00022468"/>
    </source>
</evidence>
<feature type="transmembrane region" description="Helical" evidence="2">
    <location>
        <begin position="164"/>
        <end position="184"/>
    </location>
</feature>
<dbReference type="Proteomes" id="UP000270296">
    <property type="component" value="Unassembled WGS sequence"/>
</dbReference>
<dbReference type="AlphaFoldDB" id="A0A183IXP9"/>
<feature type="domain" description="Rab-GAP TBC" evidence="3">
    <location>
        <begin position="9"/>
        <end position="167"/>
    </location>
</feature>
<dbReference type="PROSITE" id="PS50086">
    <property type="entry name" value="TBC_RABGAP"/>
    <property type="match status" value="1"/>
</dbReference>
<dbReference type="EMBL" id="UZAM01011554">
    <property type="protein sequence ID" value="VDP16920.1"/>
    <property type="molecule type" value="Genomic_DNA"/>
</dbReference>
<evidence type="ECO:0000313" key="4">
    <source>
        <dbReference type="EMBL" id="VDP16920.1"/>
    </source>
</evidence>
<dbReference type="PANTHER" id="PTHR22957:SF547">
    <property type="entry name" value="TBC1 DOMAIN FAMILY MEMBER 16"/>
    <property type="match status" value="1"/>
</dbReference>
<evidence type="ECO:0000259" key="3">
    <source>
        <dbReference type="PROSITE" id="PS50086"/>
    </source>
</evidence>
<dbReference type="GO" id="GO:0005096">
    <property type="term" value="F:GTPase activator activity"/>
    <property type="evidence" value="ECO:0007669"/>
    <property type="project" value="UniProtKB-KW"/>
</dbReference>
<organism evidence="6">
    <name type="scientific">Soboliphyme baturini</name>
    <dbReference type="NCBI Taxonomy" id="241478"/>
    <lineage>
        <taxon>Eukaryota</taxon>
        <taxon>Metazoa</taxon>
        <taxon>Ecdysozoa</taxon>
        <taxon>Nematoda</taxon>
        <taxon>Enoplea</taxon>
        <taxon>Dorylaimia</taxon>
        <taxon>Dioctophymatida</taxon>
        <taxon>Dioctophymatoidea</taxon>
        <taxon>Soboliphymatidae</taxon>
        <taxon>Soboliphyme</taxon>
    </lineage>
</organism>
<name>A0A183IXP9_9BILA</name>
<keyword evidence="2" id="KW-0812">Transmembrane</keyword>
<dbReference type="SUPFAM" id="SSF47923">
    <property type="entry name" value="Ypt/Rab-GAP domain of gyp1p"/>
    <property type="match status" value="2"/>
</dbReference>
<evidence type="ECO:0000313" key="5">
    <source>
        <dbReference type="Proteomes" id="UP000270296"/>
    </source>
</evidence>
<dbReference type="Gene3D" id="1.10.8.270">
    <property type="entry name" value="putative rabgap domain of human tbc1 domain family member 14 like domains"/>
    <property type="match status" value="1"/>
</dbReference>
<keyword evidence="2" id="KW-1133">Transmembrane helix</keyword>
<dbReference type="GO" id="GO:0005769">
    <property type="term" value="C:early endosome"/>
    <property type="evidence" value="ECO:0007669"/>
    <property type="project" value="TreeGrafter"/>
</dbReference>
<dbReference type="FunFam" id="1.10.472.80:FF:000020">
    <property type="entry name" value="TBC1 domain family, member 16"/>
    <property type="match status" value="1"/>
</dbReference>
<reference evidence="4 5" key="2">
    <citation type="submission" date="2018-11" db="EMBL/GenBank/DDBJ databases">
        <authorList>
            <consortium name="Pathogen Informatics"/>
        </authorList>
    </citation>
    <scope>NUCLEOTIDE SEQUENCE [LARGE SCALE GENOMIC DNA]</scope>
</reference>
<dbReference type="WBParaSite" id="SBAD_0000870601-mRNA-1">
    <property type="protein sequence ID" value="SBAD_0000870601-mRNA-1"/>
    <property type="gene ID" value="SBAD_0000870601"/>
</dbReference>
<proteinExistence type="predicted"/>
<dbReference type="SMART" id="SM00164">
    <property type="entry name" value="TBC"/>
    <property type="match status" value="1"/>
</dbReference>
<evidence type="ECO:0000313" key="6">
    <source>
        <dbReference type="WBParaSite" id="SBAD_0000870601-mRNA-1"/>
    </source>
</evidence>
<protein>
    <submittedName>
        <fullName evidence="6">Rab-GAP TBC domain-containing protein</fullName>
    </submittedName>
</protein>
<dbReference type="InterPro" id="IPR035969">
    <property type="entry name" value="Rab-GAP_TBC_sf"/>
</dbReference>
<dbReference type="Gene3D" id="1.10.472.80">
    <property type="entry name" value="Ypt/Rab-GAP domain of gyp1p, domain 3"/>
    <property type="match status" value="1"/>
</dbReference>
<keyword evidence="5" id="KW-1185">Reference proteome</keyword>
<keyword evidence="1" id="KW-0343">GTPase activation</keyword>
<sequence>KFCSFRLRNSLVQANAQTWQSIESAIEKDVLRTDRQHPFYESTENLETLQYNKSILMFASWRCMSDLLAPLLTIIQEESCAFWCFAGLMQGTVYINAARNRNNMERNVEYLRGLLRVTYGEFYEYLEAFGGDSLQLLFVHRWILLCFKREFPEEDVLRIWETCWTNYGTLYFHIFVALAIITVYGKEPLRQRMTHDEILLYFSSLSMHMNVDVVLKKVSGLFLS</sequence>
<dbReference type="InterPro" id="IPR000195">
    <property type="entry name" value="Rab-GAP-TBC_dom"/>
</dbReference>
<dbReference type="Pfam" id="PF00566">
    <property type="entry name" value="RabGAP-TBC"/>
    <property type="match status" value="1"/>
</dbReference>
<evidence type="ECO:0000256" key="2">
    <source>
        <dbReference type="SAM" id="Phobius"/>
    </source>
</evidence>
<dbReference type="PANTHER" id="PTHR22957">
    <property type="entry name" value="TBC1 DOMAIN FAMILY MEMBER GTPASE-ACTIVATING PROTEIN"/>
    <property type="match status" value="1"/>
</dbReference>
<dbReference type="OrthoDB" id="5849256at2759"/>
<accession>A0A183IXP9</accession>